<dbReference type="InterPro" id="IPR051193">
    <property type="entry name" value="GPCR_endothelin_rcpt"/>
</dbReference>
<dbReference type="PRINTS" id="PR00237">
    <property type="entry name" value="GPCRRHODOPSN"/>
</dbReference>
<evidence type="ECO:0000256" key="9">
    <source>
        <dbReference type="ARBA" id="ARBA00023040"/>
    </source>
</evidence>
<keyword evidence="14 17" id="KW-0807">Transducer</keyword>
<feature type="transmembrane region" description="Helical" evidence="18">
    <location>
        <begin position="121"/>
        <end position="146"/>
    </location>
</feature>
<evidence type="ECO:0000256" key="12">
    <source>
        <dbReference type="ARBA" id="ARBA00023170"/>
    </source>
</evidence>
<evidence type="ECO:0000256" key="10">
    <source>
        <dbReference type="ARBA" id="ARBA00023136"/>
    </source>
</evidence>
<evidence type="ECO:0000256" key="3">
    <source>
        <dbReference type="ARBA" id="ARBA00013809"/>
    </source>
</evidence>
<keyword evidence="9 17" id="KW-0297">G-protein coupled receptor</keyword>
<evidence type="ECO:0000256" key="7">
    <source>
        <dbReference type="ARBA" id="ARBA00022729"/>
    </source>
</evidence>
<dbReference type="Gene3D" id="1.20.1070.10">
    <property type="entry name" value="Rhodopsin 7-helix transmembrane proteins"/>
    <property type="match status" value="2"/>
</dbReference>
<evidence type="ECO:0000256" key="1">
    <source>
        <dbReference type="ARBA" id="ARBA00004651"/>
    </source>
</evidence>
<accession>A0AA88NTF0</accession>
<keyword evidence="10 18" id="KW-0472">Membrane</keyword>
<evidence type="ECO:0000256" key="6">
    <source>
        <dbReference type="ARBA" id="ARBA00022692"/>
    </source>
</evidence>
<evidence type="ECO:0000256" key="18">
    <source>
        <dbReference type="SAM" id="Phobius"/>
    </source>
</evidence>
<protein>
    <recommendedName>
        <fullName evidence="3">Endothelin-1 receptor</fullName>
    </recommendedName>
    <alternativeName>
        <fullName evidence="16">Endothelin receptor type A</fullName>
    </alternativeName>
</protein>
<feature type="transmembrane region" description="Helical" evidence="18">
    <location>
        <begin position="158"/>
        <end position="179"/>
    </location>
</feature>
<organism evidence="20 21">
    <name type="scientific">Channa striata</name>
    <name type="common">Snakehead murrel</name>
    <name type="synonym">Ophicephalus striatus</name>
    <dbReference type="NCBI Taxonomy" id="64152"/>
    <lineage>
        <taxon>Eukaryota</taxon>
        <taxon>Metazoa</taxon>
        <taxon>Chordata</taxon>
        <taxon>Craniata</taxon>
        <taxon>Vertebrata</taxon>
        <taxon>Euteleostomi</taxon>
        <taxon>Actinopterygii</taxon>
        <taxon>Neopterygii</taxon>
        <taxon>Teleostei</taxon>
        <taxon>Neoteleostei</taxon>
        <taxon>Acanthomorphata</taxon>
        <taxon>Anabantaria</taxon>
        <taxon>Anabantiformes</taxon>
        <taxon>Channoidei</taxon>
        <taxon>Channidae</taxon>
        <taxon>Channa</taxon>
    </lineage>
</organism>
<keyword evidence="5" id="KW-0597">Phosphoprotein</keyword>
<keyword evidence="21" id="KW-1185">Reference proteome</keyword>
<keyword evidence="7" id="KW-0732">Signal</keyword>
<evidence type="ECO:0000256" key="4">
    <source>
        <dbReference type="ARBA" id="ARBA00022475"/>
    </source>
</evidence>
<evidence type="ECO:0000256" key="14">
    <source>
        <dbReference type="ARBA" id="ARBA00023224"/>
    </source>
</evidence>
<dbReference type="GO" id="GO:0042310">
    <property type="term" value="P:vasoconstriction"/>
    <property type="evidence" value="ECO:0007669"/>
    <property type="project" value="InterPro"/>
</dbReference>
<evidence type="ECO:0000256" key="13">
    <source>
        <dbReference type="ARBA" id="ARBA00023180"/>
    </source>
</evidence>
<evidence type="ECO:0000313" key="20">
    <source>
        <dbReference type="EMBL" id="KAK2863276.1"/>
    </source>
</evidence>
<keyword evidence="6 17" id="KW-0812">Transmembrane</keyword>
<sequence>MDFILVKRTQGGGQHRQNKLTKFICEPPFDSALVDSDVRREDPGFTAVEFFERNYISFWTQVVPGCSRISSEASAVGCHSNFSSESHVYPSSSNSSQAVRMRPVSPPTCLKATSIHTAFKYINTVLSCVIFAVGIIGNGTLLRIIYLNKSMRNGPNALIASLALGDLIYIAIDIPIHVYKLLVGQGPFADNAFGLFLCKLFPFLQKASVGITVLNLCVLSVDRYRAVVSWSRVQGTGVPTVTVVEIVVIWLLSMVLAVPEAIGFNMVTFEYNNVTMSTCMLQPRTPFMKFYQDAKDCLRIALSEHLKQRREVAKAVFCLVLIFALCWFPLHLSRLLKRTIYKSHDAHRCELLNFLLVFDYFSLNMATINSCINPIILFFVSKKFKNCFKSCLCCWCYSGSLSNSLLPLHHGTSLQYKHTEH</sequence>
<evidence type="ECO:0000256" key="8">
    <source>
        <dbReference type="ARBA" id="ARBA00022989"/>
    </source>
</evidence>
<dbReference type="AlphaFoldDB" id="A0AA88NTF0"/>
<feature type="transmembrane region" description="Helical" evidence="18">
    <location>
        <begin position="312"/>
        <end position="330"/>
    </location>
</feature>
<keyword evidence="12 17" id="KW-0675">Receptor</keyword>
<comment type="caution">
    <text evidence="20">The sequence shown here is derived from an EMBL/GenBank/DDBJ whole genome shotgun (WGS) entry which is preliminary data.</text>
</comment>
<reference evidence="20" key="1">
    <citation type="submission" date="2023-07" db="EMBL/GenBank/DDBJ databases">
        <title>Chromosome-level Genome Assembly of Striped Snakehead (Channa striata).</title>
        <authorList>
            <person name="Liu H."/>
        </authorList>
    </citation>
    <scope>NUCLEOTIDE SEQUENCE</scope>
    <source>
        <strain evidence="20">Gz</strain>
        <tissue evidence="20">Muscle</tissue>
    </source>
</reference>
<comment type="subcellular location">
    <subcellularLocation>
        <location evidence="1">Cell membrane</location>
        <topology evidence="1">Multi-pass membrane protein</topology>
    </subcellularLocation>
</comment>
<dbReference type="PRINTS" id="PR00366">
    <property type="entry name" value="ENDOTHELINR"/>
</dbReference>
<comment type="function">
    <text evidence="15">Receptor for endothelin-1. Mediates its action by association with G proteins that activate a phosphatidylinositol-calcium second messenger system. The rank order of binding affinities for ET-A is: ET1 &gt; ET2 &gt;&gt; ET3.</text>
</comment>
<feature type="transmembrane region" description="Helical" evidence="18">
    <location>
        <begin position="200"/>
        <end position="221"/>
    </location>
</feature>
<feature type="transmembrane region" description="Helical" evidence="18">
    <location>
        <begin position="241"/>
        <end position="258"/>
    </location>
</feature>
<keyword evidence="11" id="KW-1015">Disulfide bond</keyword>
<evidence type="ECO:0000256" key="2">
    <source>
        <dbReference type="ARBA" id="ARBA00011811"/>
    </source>
</evidence>
<dbReference type="EMBL" id="JAUPFM010000001">
    <property type="protein sequence ID" value="KAK2863276.1"/>
    <property type="molecule type" value="Genomic_DNA"/>
</dbReference>
<evidence type="ECO:0000256" key="17">
    <source>
        <dbReference type="RuleBase" id="RU000688"/>
    </source>
</evidence>
<dbReference type="PRINTS" id="PR00570">
    <property type="entry name" value="ENDOTHELINAR"/>
</dbReference>
<keyword evidence="8 18" id="KW-1133">Transmembrane helix</keyword>
<dbReference type="GO" id="GO:0008217">
    <property type="term" value="P:regulation of blood pressure"/>
    <property type="evidence" value="ECO:0007669"/>
    <property type="project" value="InterPro"/>
</dbReference>
<evidence type="ECO:0000256" key="5">
    <source>
        <dbReference type="ARBA" id="ARBA00022553"/>
    </source>
</evidence>
<evidence type="ECO:0000256" key="11">
    <source>
        <dbReference type="ARBA" id="ARBA00023157"/>
    </source>
</evidence>
<dbReference type="InterPro" id="IPR000499">
    <property type="entry name" value="Endthln_rcpt"/>
</dbReference>
<dbReference type="Proteomes" id="UP001187415">
    <property type="component" value="Unassembled WGS sequence"/>
</dbReference>
<dbReference type="InterPro" id="IPR017452">
    <property type="entry name" value="GPCR_Rhodpsn_7TM"/>
</dbReference>
<dbReference type="GO" id="GO:0004962">
    <property type="term" value="F:endothelin receptor activity"/>
    <property type="evidence" value="ECO:0007669"/>
    <property type="project" value="InterPro"/>
</dbReference>
<gene>
    <name evidence="20" type="ORF">Q5P01_002809</name>
</gene>
<dbReference type="PANTHER" id="PTHR46099:SF2">
    <property type="entry name" value="ENDOTHELIN-1 RECEPTOR"/>
    <property type="match status" value="1"/>
</dbReference>
<name>A0AA88NTF0_CHASR</name>
<evidence type="ECO:0000313" key="21">
    <source>
        <dbReference type="Proteomes" id="UP001187415"/>
    </source>
</evidence>
<dbReference type="SUPFAM" id="SSF81321">
    <property type="entry name" value="Family A G protein-coupled receptor-like"/>
    <property type="match status" value="1"/>
</dbReference>
<comment type="similarity">
    <text evidence="17">Belongs to the G-protein coupled receptor 1 family.</text>
</comment>
<dbReference type="PANTHER" id="PTHR46099">
    <property type="entry name" value="G_PROTEIN_RECEP_F1_2 DOMAIN-CONTAINING PROTEIN"/>
    <property type="match status" value="1"/>
</dbReference>
<feature type="transmembrane region" description="Helical" evidence="18">
    <location>
        <begin position="360"/>
        <end position="380"/>
    </location>
</feature>
<dbReference type="InterPro" id="IPR000276">
    <property type="entry name" value="GPCR_Rhodpsn"/>
</dbReference>
<dbReference type="GO" id="GO:0048484">
    <property type="term" value="P:enteric nervous system development"/>
    <property type="evidence" value="ECO:0007669"/>
    <property type="project" value="InterPro"/>
</dbReference>
<comment type="subunit">
    <text evidence="2">Interacts with HDAC7 and KAT5.</text>
</comment>
<dbReference type="InterPro" id="IPR002175">
    <property type="entry name" value="ETA_rcpt"/>
</dbReference>
<dbReference type="Pfam" id="PF00001">
    <property type="entry name" value="7tm_1"/>
    <property type="match status" value="2"/>
</dbReference>
<dbReference type="GO" id="GO:0048066">
    <property type="term" value="P:developmental pigmentation"/>
    <property type="evidence" value="ECO:0007669"/>
    <property type="project" value="TreeGrafter"/>
</dbReference>
<evidence type="ECO:0000256" key="16">
    <source>
        <dbReference type="ARBA" id="ARBA00030983"/>
    </source>
</evidence>
<dbReference type="GO" id="GO:0005886">
    <property type="term" value="C:plasma membrane"/>
    <property type="evidence" value="ECO:0007669"/>
    <property type="project" value="UniProtKB-SubCell"/>
</dbReference>
<dbReference type="PROSITE" id="PS50262">
    <property type="entry name" value="G_PROTEIN_RECEP_F1_2"/>
    <property type="match status" value="1"/>
</dbReference>
<evidence type="ECO:0000256" key="15">
    <source>
        <dbReference type="ARBA" id="ARBA00025187"/>
    </source>
</evidence>
<proteinExistence type="inferred from homology"/>
<keyword evidence="13" id="KW-0325">Glycoprotein</keyword>
<evidence type="ECO:0000259" key="19">
    <source>
        <dbReference type="PROSITE" id="PS50262"/>
    </source>
</evidence>
<dbReference type="PROSITE" id="PS00237">
    <property type="entry name" value="G_PROTEIN_RECEP_F1_1"/>
    <property type="match status" value="1"/>
</dbReference>
<feature type="domain" description="G-protein coupled receptors family 1 profile" evidence="19">
    <location>
        <begin position="137"/>
        <end position="377"/>
    </location>
</feature>
<keyword evidence="4" id="KW-1003">Cell membrane</keyword>